<gene>
    <name evidence="2" type="ORF">E2C01_081989</name>
</gene>
<evidence type="ECO:0000256" key="1">
    <source>
        <dbReference type="SAM" id="MobiDB-lite"/>
    </source>
</evidence>
<protein>
    <submittedName>
        <fullName evidence="2">Uncharacterized protein</fullName>
    </submittedName>
</protein>
<comment type="caution">
    <text evidence="2">The sequence shown here is derived from an EMBL/GenBank/DDBJ whole genome shotgun (WGS) entry which is preliminary data.</text>
</comment>
<sequence>MCGQYAPLPGEITPVIRCAQTEGLWDGGSSPSMGNKGNTASRCPLRRVRPEAADTGREGA</sequence>
<feature type="compositionally biased region" description="Polar residues" evidence="1">
    <location>
        <begin position="29"/>
        <end position="41"/>
    </location>
</feature>
<evidence type="ECO:0000313" key="2">
    <source>
        <dbReference type="EMBL" id="MPC87137.1"/>
    </source>
</evidence>
<feature type="region of interest" description="Disordered" evidence="1">
    <location>
        <begin position="26"/>
        <end position="60"/>
    </location>
</feature>
<evidence type="ECO:0000313" key="3">
    <source>
        <dbReference type="Proteomes" id="UP000324222"/>
    </source>
</evidence>
<organism evidence="2 3">
    <name type="scientific">Portunus trituberculatus</name>
    <name type="common">Swimming crab</name>
    <name type="synonym">Neptunus trituberculatus</name>
    <dbReference type="NCBI Taxonomy" id="210409"/>
    <lineage>
        <taxon>Eukaryota</taxon>
        <taxon>Metazoa</taxon>
        <taxon>Ecdysozoa</taxon>
        <taxon>Arthropoda</taxon>
        <taxon>Crustacea</taxon>
        <taxon>Multicrustacea</taxon>
        <taxon>Malacostraca</taxon>
        <taxon>Eumalacostraca</taxon>
        <taxon>Eucarida</taxon>
        <taxon>Decapoda</taxon>
        <taxon>Pleocyemata</taxon>
        <taxon>Brachyura</taxon>
        <taxon>Eubrachyura</taxon>
        <taxon>Portunoidea</taxon>
        <taxon>Portunidae</taxon>
        <taxon>Portuninae</taxon>
        <taxon>Portunus</taxon>
    </lineage>
</organism>
<feature type="compositionally biased region" description="Basic and acidic residues" evidence="1">
    <location>
        <begin position="48"/>
        <end position="60"/>
    </location>
</feature>
<accession>A0A5B7J0D4</accession>
<reference evidence="2 3" key="1">
    <citation type="submission" date="2019-05" db="EMBL/GenBank/DDBJ databases">
        <title>Another draft genome of Portunus trituberculatus and its Hox gene families provides insights of decapod evolution.</title>
        <authorList>
            <person name="Jeong J.-H."/>
            <person name="Song I."/>
            <person name="Kim S."/>
            <person name="Choi T."/>
            <person name="Kim D."/>
            <person name="Ryu S."/>
            <person name="Kim W."/>
        </authorList>
    </citation>
    <scope>NUCLEOTIDE SEQUENCE [LARGE SCALE GENOMIC DNA]</scope>
    <source>
        <tissue evidence="2">Muscle</tissue>
    </source>
</reference>
<proteinExistence type="predicted"/>
<dbReference type="AlphaFoldDB" id="A0A5B7J0D4"/>
<name>A0A5B7J0D4_PORTR</name>
<dbReference type="Proteomes" id="UP000324222">
    <property type="component" value="Unassembled WGS sequence"/>
</dbReference>
<keyword evidence="3" id="KW-1185">Reference proteome</keyword>
<dbReference type="EMBL" id="VSRR010073591">
    <property type="protein sequence ID" value="MPC87137.1"/>
    <property type="molecule type" value="Genomic_DNA"/>
</dbReference>